<evidence type="ECO:0000256" key="1">
    <source>
        <dbReference type="SAM" id="SignalP"/>
    </source>
</evidence>
<keyword evidence="4" id="KW-1185">Reference proteome</keyword>
<dbReference type="InterPro" id="IPR016140">
    <property type="entry name" value="Bifunc_inhib/LTP/seed_store"/>
</dbReference>
<dbReference type="PANTHER" id="PTHR33122">
    <property type="entry name" value="LIPID BINDING PROTEIN-RELATED"/>
    <property type="match status" value="1"/>
</dbReference>
<proteinExistence type="predicted"/>
<feature type="domain" description="Bifunctional inhibitor/plant lipid transfer protein/seed storage helical" evidence="2">
    <location>
        <begin position="32"/>
        <end position="102"/>
    </location>
</feature>
<gene>
    <name evidence="3" type="ORF">Fmac_027114</name>
</gene>
<reference evidence="3 4" key="1">
    <citation type="submission" date="2024-08" db="EMBL/GenBank/DDBJ databases">
        <title>Insights into the chromosomal genome structure of Flemingia macrophylla.</title>
        <authorList>
            <person name="Ding Y."/>
            <person name="Zhao Y."/>
            <person name="Bi W."/>
            <person name="Wu M."/>
            <person name="Zhao G."/>
            <person name="Gong Y."/>
            <person name="Li W."/>
            <person name="Zhang P."/>
        </authorList>
    </citation>
    <scope>NUCLEOTIDE SEQUENCE [LARGE SCALE GENOMIC DNA]</scope>
    <source>
        <strain evidence="3">DYQJB</strain>
        <tissue evidence="3">Leaf</tissue>
    </source>
</reference>
<dbReference type="CDD" id="cd04660">
    <property type="entry name" value="nsLTP_like"/>
    <property type="match status" value="1"/>
</dbReference>
<feature type="chain" id="PRO_5044807443" description="Bifunctional inhibitor/plant lipid transfer protein/seed storage helical domain-containing protein" evidence="1">
    <location>
        <begin position="29"/>
        <end position="105"/>
    </location>
</feature>
<dbReference type="Gene3D" id="1.10.110.10">
    <property type="entry name" value="Plant lipid-transfer and hydrophobic proteins"/>
    <property type="match status" value="1"/>
</dbReference>
<evidence type="ECO:0000313" key="4">
    <source>
        <dbReference type="Proteomes" id="UP001603857"/>
    </source>
</evidence>
<dbReference type="InterPro" id="IPR044741">
    <property type="entry name" value="NsLTP-like"/>
</dbReference>
<dbReference type="EMBL" id="JBGMDY010000009">
    <property type="protein sequence ID" value="KAL2322735.1"/>
    <property type="molecule type" value="Genomic_DNA"/>
</dbReference>
<dbReference type="PANTHER" id="PTHR33122:SF43">
    <property type="entry name" value="BIFUNCTIONAL INHIBITOR_PLANT LIPID TRANSFER PROTEIN_SEED STORAGE HELICAL DOMAIN-CONTAINING PROTEIN"/>
    <property type="match status" value="1"/>
</dbReference>
<dbReference type="Pfam" id="PF14368">
    <property type="entry name" value="LTP_2"/>
    <property type="match status" value="1"/>
</dbReference>
<feature type="signal peptide" evidence="1">
    <location>
        <begin position="1"/>
        <end position="28"/>
    </location>
</feature>
<keyword evidence="1" id="KW-0732">Signal</keyword>
<organism evidence="3 4">
    <name type="scientific">Flemingia macrophylla</name>
    <dbReference type="NCBI Taxonomy" id="520843"/>
    <lineage>
        <taxon>Eukaryota</taxon>
        <taxon>Viridiplantae</taxon>
        <taxon>Streptophyta</taxon>
        <taxon>Embryophyta</taxon>
        <taxon>Tracheophyta</taxon>
        <taxon>Spermatophyta</taxon>
        <taxon>Magnoliopsida</taxon>
        <taxon>eudicotyledons</taxon>
        <taxon>Gunneridae</taxon>
        <taxon>Pentapetalae</taxon>
        <taxon>rosids</taxon>
        <taxon>fabids</taxon>
        <taxon>Fabales</taxon>
        <taxon>Fabaceae</taxon>
        <taxon>Papilionoideae</taxon>
        <taxon>50 kb inversion clade</taxon>
        <taxon>NPAAA clade</taxon>
        <taxon>indigoferoid/millettioid clade</taxon>
        <taxon>Phaseoleae</taxon>
        <taxon>Flemingia</taxon>
    </lineage>
</organism>
<sequence>MAQTRGNGLVQWLVAAMLIISMLGSAKAVVLCDIDSGRLSLCYAAVTGKHPPKPKKECCEVIKDANLPCLCKYKSILPSVGINPINALVLPSKCGLKTPPECKVI</sequence>
<dbReference type="InterPro" id="IPR036312">
    <property type="entry name" value="Bifun_inhib/LTP/seed_sf"/>
</dbReference>
<evidence type="ECO:0000313" key="3">
    <source>
        <dbReference type="EMBL" id="KAL2322735.1"/>
    </source>
</evidence>
<evidence type="ECO:0000259" key="2">
    <source>
        <dbReference type="SMART" id="SM00499"/>
    </source>
</evidence>
<accession>A0ABD1LGS3</accession>
<comment type="caution">
    <text evidence="3">The sequence shown here is derived from an EMBL/GenBank/DDBJ whole genome shotgun (WGS) entry which is preliminary data.</text>
</comment>
<dbReference type="Proteomes" id="UP001603857">
    <property type="component" value="Unassembled WGS sequence"/>
</dbReference>
<dbReference type="AlphaFoldDB" id="A0ABD1LGS3"/>
<name>A0ABD1LGS3_9FABA</name>
<dbReference type="SUPFAM" id="SSF47699">
    <property type="entry name" value="Bifunctional inhibitor/lipid-transfer protein/seed storage 2S albumin"/>
    <property type="match status" value="1"/>
</dbReference>
<dbReference type="SMART" id="SM00499">
    <property type="entry name" value="AAI"/>
    <property type="match status" value="1"/>
</dbReference>
<protein>
    <recommendedName>
        <fullName evidence="2">Bifunctional inhibitor/plant lipid transfer protein/seed storage helical domain-containing protein</fullName>
    </recommendedName>
</protein>
<dbReference type="InterPro" id="IPR039265">
    <property type="entry name" value="DIR1-like"/>
</dbReference>